<dbReference type="Gene3D" id="3.30.1120.10">
    <property type="match status" value="1"/>
</dbReference>
<dbReference type="SUPFAM" id="SSF53649">
    <property type="entry name" value="Alkaline phosphatase-like"/>
    <property type="match status" value="1"/>
</dbReference>
<dbReference type="RefSeq" id="WP_145273838.1">
    <property type="nucleotide sequence ID" value="NZ_CP036272.1"/>
</dbReference>
<dbReference type="PANTHER" id="PTHR42693">
    <property type="entry name" value="ARYLSULFATASE FAMILY MEMBER"/>
    <property type="match status" value="1"/>
</dbReference>
<dbReference type="InterPro" id="IPR050738">
    <property type="entry name" value="Sulfatase"/>
</dbReference>
<dbReference type="GO" id="GO:0004065">
    <property type="term" value="F:arylsulfatase activity"/>
    <property type="evidence" value="ECO:0007669"/>
    <property type="project" value="UniProtKB-EC"/>
</dbReference>
<reference evidence="3 4" key="1">
    <citation type="submission" date="2019-02" db="EMBL/GenBank/DDBJ databases">
        <title>Deep-cultivation of Planctomycetes and their phenomic and genomic characterization uncovers novel biology.</title>
        <authorList>
            <person name="Wiegand S."/>
            <person name="Jogler M."/>
            <person name="Boedeker C."/>
            <person name="Pinto D."/>
            <person name="Vollmers J."/>
            <person name="Rivas-Marin E."/>
            <person name="Kohn T."/>
            <person name="Peeters S.H."/>
            <person name="Heuer A."/>
            <person name="Rast P."/>
            <person name="Oberbeckmann S."/>
            <person name="Bunk B."/>
            <person name="Jeske O."/>
            <person name="Meyerdierks A."/>
            <person name="Storesund J.E."/>
            <person name="Kallscheuer N."/>
            <person name="Luecker S."/>
            <person name="Lage O.M."/>
            <person name="Pohl T."/>
            <person name="Merkel B.J."/>
            <person name="Hornburger P."/>
            <person name="Mueller R.-W."/>
            <person name="Bruemmer F."/>
            <person name="Labrenz M."/>
            <person name="Spormann A.M."/>
            <person name="Op den Camp H."/>
            <person name="Overmann J."/>
            <person name="Amann R."/>
            <person name="Jetten M.S.M."/>
            <person name="Mascher T."/>
            <person name="Medema M.H."/>
            <person name="Devos D.P."/>
            <person name="Kaster A.-K."/>
            <person name="Ovreas L."/>
            <person name="Rohde M."/>
            <person name="Galperin M.Y."/>
            <person name="Jogler C."/>
        </authorList>
    </citation>
    <scope>NUCLEOTIDE SEQUENCE [LARGE SCALE GENOMIC DNA]</scope>
    <source>
        <strain evidence="3 4">SV_7m_r</strain>
    </source>
</reference>
<dbReference type="Gene3D" id="3.40.720.10">
    <property type="entry name" value="Alkaline Phosphatase, subunit A"/>
    <property type="match status" value="1"/>
</dbReference>
<comment type="similarity">
    <text evidence="1">Belongs to the sulfatase family.</text>
</comment>
<dbReference type="AlphaFoldDB" id="A0A517SX48"/>
<evidence type="ECO:0000256" key="1">
    <source>
        <dbReference type="ARBA" id="ARBA00008779"/>
    </source>
</evidence>
<dbReference type="PANTHER" id="PTHR42693:SF33">
    <property type="entry name" value="ARYLSULFATASE"/>
    <property type="match status" value="1"/>
</dbReference>
<feature type="domain" description="Sulfatase N-terminal" evidence="2">
    <location>
        <begin position="41"/>
        <end position="369"/>
    </location>
</feature>
<dbReference type="InterPro" id="IPR000917">
    <property type="entry name" value="Sulfatase_N"/>
</dbReference>
<evidence type="ECO:0000259" key="2">
    <source>
        <dbReference type="Pfam" id="PF00884"/>
    </source>
</evidence>
<sequence>MAFVRLSFRQVFLALLSFSLVVVGLPTGPKVNAETKQTKRPNVILVFIDDMGWGDFSSFGGQAVQTQHIDRLAKEGLRFEQFYVNSPICSPSRAAISTGQYPQRWQITSYLSNRRANDDRGMAQWLDLSAPMLVRSLHESGYATGHFGKWHLGGQRDVGEAPLISEYGFDESLTNFEGLGPRVLPLKDAYDGKPPQKHGLGSDNLGRGPITWEDRSTITETFCEAAVEFIKWADKRDQPFYVNLWPDDVHSPYFPPRARRGTNLRRDLYHAVLDTMDEQLGVLFDHVRQSPRLRDNTIIVVCSDNGPDVQAGSAGPFRGMKATLFEGGIRSPLIVWAPGLIDPSQAGTTNDESVFSAIDLVPSLLDLTGTECPAGVEFDGEPLSKVLLGQSNESRSKPIFFRRPPDRKRFQQYNHLPDLAVRHRQWKLLCDYDGDRIELYDVVSDPGESQNLAADNPEVAQQLKTQLLKWHESMPADNGPQFKPKKRK</sequence>
<keyword evidence="4" id="KW-1185">Reference proteome</keyword>
<dbReference type="OrthoDB" id="9783154at2"/>
<dbReference type="Proteomes" id="UP000315003">
    <property type="component" value="Chromosome"/>
</dbReference>
<accession>A0A517SX48</accession>
<gene>
    <name evidence="3" type="primary">atsA_47</name>
    <name evidence="3" type="ORF">SV7mr_32500</name>
</gene>
<dbReference type="EMBL" id="CP036272">
    <property type="protein sequence ID" value="QDT60724.1"/>
    <property type="molecule type" value="Genomic_DNA"/>
</dbReference>
<name>A0A517SX48_9BACT</name>
<protein>
    <submittedName>
        <fullName evidence="3">Arylsulfatase</fullName>
        <ecNumber evidence="3">3.1.6.1</ecNumber>
    </submittedName>
</protein>
<dbReference type="Pfam" id="PF00884">
    <property type="entry name" value="Sulfatase"/>
    <property type="match status" value="1"/>
</dbReference>
<organism evidence="3 4">
    <name type="scientific">Stieleria bergensis</name>
    <dbReference type="NCBI Taxonomy" id="2528025"/>
    <lineage>
        <taxon>Bacteria</taxon>
        <taxon>Pseudomonadati</taxon>
        <taxon>Planctomycetota</taxon>
        <taxon>Planctomycetia</taxon>
        <taxon>Pirellulales</taxon>
        <taxon>Pirellulaceae</taxon>
        <taxon>Stieleria</taxon>
    </lineage>
</organism>
<dbReference type="InterPro" id="IPR017850">
    <property type="entry name" value="Alkaline_phosphatase_core_sf"/>
</dbReference>
<dbReference type="EC" id="3.1.6.1" evidence="3"/>
<keyword evidence="3" id="KW-0378">Hydrolase</keyword>
<evidence type="ECO:0000313" key="3">
    <source>
        <dbReference type="EMBL" id="QDT60724.1"/>
    </source>
</evidence>
<evidence type="ECO:0000313" key="4">
    <source>
        <dbReference type="Proteomes" id="UP000315003"/>
    </source>
</evidence>
<proteinExistence type="inferred from homology"/>